<dbReference type="InterPro" id="IPR044068">
    <property type="entry name" value="CB"/>
</dbReference>
<accession>A0A2X1BXW9</accession>
<dbReference type="Gene3D" id="1.10.150.130">
    <property type="match status" value="1"/>
</dbReference>
<dbReference type="Gene3D" id="1.10.443.10">
    <property type="entry name" value="Intergrase catalytic core"/>
    <property type="match status" value="1"/>
</dbReference>
<dbReference type="GO" id="GO:0015074">
    <property type="term" value="P:DNA integration"/>
    <property type="evidence" value="ECO:0007669"/>
    <property type="project" value="UniProtKB-KW"/>
</dbReference>
<evidence type="ECO:0000256" key="1">
    <source>
        <dbReference type="ARBA" id="ARBA00008857"/>
    </source>
</evidence>
<dbReference type="InterPro" id="IPR010998">
    <property type="entry name" value="Integrase_recombinase_N"/>
</dbReference>
<dbReference type="Pfam" id="PF13356">
    <property type="entry name" value="Arm-DNA-bind_3"/>
    <property type="match status" value="1"/>
</dbReference>
<comment type="similarity">
    <text evidence="1">Belongs to the 'phage' integrase family.</text>
</comment>
<dbReference type="GO" id="GO:0003677">
    <property type="term" value="F:DNA binding"/>
    <property type="evidence" value="ECO:0007669"/>
    <property type="project" value="UniProtKB-UniRule"/>
</dbReference>
<dbReference type="SUPFAM" id="SSF56349">
    <property type="entry name" value="DNA breaking-rejoining enzymes"/>
    <property type="match status" value="1"/>
</dbReference>
<dbReference type="InterPro" id="IPR038488">
    <property type="entry name" value="Integrase_DNA-bd_sf"/>
</dbReference>
<proteinExistence type="inferred from homology"/>
<keyword evidence="2" id="KW-0229">DNA integration</keyword>
<organism evidence="8 9">
    <name type="scientific">Brevundimonas diminuta</name>
    <name type="common">Pseudomonas diminuta</name>
    <dbReference type="NCBI Taxonomy" id="293"/>
    <lineage>
        <taxon>Bacteria</taxon>
        <taxon>Pseudomonadati</taxon>
        <taxon>Pseudomonadota</taxon>
        <taxon>Alphaproteobacteria</taxon>
        <taxon>Caulobacterales</taxon>
        <taxon>Caulobacteraceae</taxon>
        <taxon>Brevundimonas</taxon>
    </lineage>
</organism>
<dbReference type="EMBL" id="UAQM01000048">
    <property type="protein sequence ID" value="SPU46621.1"/>
    <property type="molecule type" value="Genomic_DNA"/>
</dbReference>
<dbReference type="Pfam" id="PF00589">
    <property type="entry name" value="Phage_integrase"/>
    <property type="match status" value="1"/>
</dbReference>
<dbReference type="InterPro" id="IPR002104">
    <property type="entry name" value="Integrase_catalytic"/>
</dbReference>
<dbReference type="AlphaFoldDB" id="A0A2X1BXW9"/>
<evidence type="ECO:0000256" key="2">
    <source>
        <dbReference type="ARBA" id="ARBA00022908"/>
    </source>
</evidence>
<evidence type="ECO:0000259" key="7">
    <source>
        <dbReference type="PROSITE" id="PS51900"/>
    </source>
</evidence>
<dbReference type="InterPro" id="IPR053876">
    <property type="entry name" value="Phage_int_M"/>
</dbReference>
<keyword evidence="3 5" id="KW-0238">DNA-binding</keyword>
<feature type="domain" description="Tyr recombinase" evidence="6">
    <location>
        <begin position="152"/>
        <end position="330"/>
    </location>
</feature>
<evidence type="ECO:0000259" key="6">
    <source>
        <dbReference type="PROSITE" id="PS51898"/>
    </source>
</evidence>
<feature type="domain" description="Core-binding (CB)" evidence="7">
    <location>
        <begin position="42"/>
        <end position="122"/>
    </location>
</feature>
<dbReference type="InterPro" id="IPR025166">
    <property type="entry name" value="Integrase_DNA_bind_dom"/>
</dbReference>
<reference evidence="8 9" key="1">
    <citation type="submission" date="2018-06" db="EMBL/GenBank/DDBJ databases">
        <authorList>
            <consortium name="Pathogen Informatics"/>
            <person name="Doyle S."/>
        </authorList>
    </citation>
    <scope>NUCLEOTIDE SEQUENCE [LARGE SCALE GENOMIC DNA]</scope>
    <source>
        <strain evidence="8 9">NCTC11165</strain>
    </source>
</reference>
<dbReference type="PANTHER" id="PTHR30629:SF2">
    <property type="entry name" value="PROPHAGE INTEGRASE INTS-RELATED"/>
    <property type="match status" value="1"/>
</dbReference>
<dbReference type="PROSITE" id="PS51898">
    <property type="entry name" value="TYR_RECOMBINASE"/>
    <property type="match status" value="1"/>
</dbReference>
<dbReference type="Proteomes" id="UP000250358">
    <property type="component" value="Unassembled WGS sequence"/>
</dbReference>
<name>A0A2X1BXW9_BREDI</name>
<evidence type="ECO:0000256" key="3">
    <source>
        <dbReference type="ARBA" id="ARBA00023125"/>
    </source>
</evidence>
<dbReference type="CDD" id="cd00801">
    <property type="entry name" value="INT_P4_C"/>
    <property type="match status" value="1"/>
</dbReference>
<dbReference type="InterPro" id="IPR011010">
    <property type="entry name" value="DNA_brk_join_enz"/>
</dbReference>
<evidence type="ECO:0000313" key="8">
    <source>
        <dbReference type="EMBL" id="SPU46621.1"/>
    </source>
</evidence>
<dbReference type="PROSITE" id="PS51900">
    <property type="entry name" value="CB"/>
    <property type="match status" value="1"/>
</dbReference>
<protein>
    <submittedName>
        <fullName evidence="8">Prophage CP4-57 integrase</fullName>
    </submittedName>
</protein>
<evidence type="ECO:0000313" key="9">
    <source>
        <dbReference type="Proteomes" id="UP000250358"/>
    </source>
</evidence>
<evidence type="ECO:0000256" key="4">
    <source>
        <dbReference type="ARBA" id="ARBA00023172"/>
    </source>
</evidence>
<dbReference type="Gene3D" id="3.30.160.390">
    <property type="entry name" value="Integrase, DNA-binding domain"/>
    <property type="match status" value="1"/>
</dbReference>
<keyword evidence="4" id="KW-0233">DNA recombination</keyword>
<dbReference type="Pfam" id="PF22022">
    <property type="entry name" value="Phage_int_M"/>
    <property type="match status" value="1"/>
</dbReference>
<dbReference type="GO" id="GO:0006310">
    <property type="term" value="P:DNA recombination"/>
    <property type="evidence" value="ECO:0007669"/>
    <property type="project" value="UniProtKB-KW"/>
</dbReference>
<sequence length="354" mass="39072">MGLGAASSVTLAKARERAGDARKLLVDGINPLEAKRADQAVPTFGEVADRLVSDLGPQWRNEKHRAQWKTTLEKDAAKLRPLPVDKVETADVLAVLKTIWSTKPETASRLRGRIERVLDAAKAKGFRSGENPARWRGHLDHLLPKRQKLTRGHHPALPFEKVPGFVADLRNRDAVAAMALEFAIYTAARSGEVRGATWAEIDLAAKVWTVPADRMKAGREHRVPLSARTVEILEKVRDLSSGTPDAVVFPGIKKGSSLSDAAFDRLLKRMGFKSGELTPHGFRSSFRDWAGEASTFPRELAEAALAHVVGDTTERAYRRGDALEKRRKMMDAWARFCEPKAAGSNVTPLARRKN</sequence>
<dbReference type="InterPro" id="IPR050808">
    <property type="entry name" value="Phage_Integrase"/>
</dbReference>
<dbReference type="PANTHER" id="PTHR30629">
    <property type="entry name" value="PROPHAGE INTEGRASE"/>
    <property type="match status" value="1"/>
</dbReference>
<dbReference type="InterPro" id="IPR013762">
    <property type="entry name" value="Integrase-like_cat_sf"/>
</dbReference>
<evidence type="ECO:0000256" key="5">
    <source>
        <dbReference type="PROSITE-ProRule" id="PRU01248"/>
    </source>
</evidence>
<gene>
    <name evidence="8" type="primary">intA_3</name>
    <name evidence="8" type="ORF">NCTC11165_02962</name>
</gene>